<dbReference type="Proteomes" id="UP001621418">
    <property type="component" value="Chromosome"/>
</dbReference>
<dbReference type="RefSeq" id="WP_405146550.1">
    <property type="nucleotide sequence ID" value="NZ_CP109527.1"/>
</dbReference>
<evidence type="ECO:0000313" key="1">
    <source>
        <dbReference type="EMBL" id="WTY34277.1"/>
    </source>
</evidence>
<gene>
    <name evidence="1" type="ORF">OG308_23530</name>
</gene>
<protein>
    <submittedName>
        <fullName evidence="1">Uncharacterized protein</fullName>
    </submittedName>
</protein>
<organism evidence="1 2">
    <name type="scientific">Nocardia salmonicida</name>
    <dbReference type="NCBI Taxonomy" id="53431"/>
    <lineage>
        <taxon>Bacteria</taxon>
        <taxon>Bacillati</taxon>
        <taxon>Actinomycetota</taxon>
        <taxon>Actinomycetes</taxon>
        <taxon>Mycobacteriales</taxon>
        <taxon>Nocardiaceae</taxon>
        <taxon>Nocardia</taxon>
    </lineage>
</organism>
<evidence type="ECO:0000313" key="2">
    <source>
        <dbReference type="Proteomes" id="UP001621418"/>
    </source>
</evidence>
<keyword evidence="2" id="KW-1185">Reference proteome</keyword>
<reference evidence="1 2" key="1">
    <citation type="submission" date="2022-10" db="EMBL/GenBank/DDBJ databases">
        <title>The complete genomes of actinobacterial strains from the NBC collection.</title>
        <authorList>
            <person name="Joergensen T.S."/>
            <person name="Alvarez Arevalo M."/>
            <person name="Sterndorff E.B."/>
            <person name="Faurdal D."/>
            <person name="Vuksanovic O."/>
            <person name="Mourched A.-S."/>
            <person name="Charusanti P."/>
            <person name="Shaw S."/>
            <person name="Blin K."/>
            <person name="Weber T."/>
        </authorList>
    </citation>
    <scope>NUCLEOTIDE SEQUENCE [LARGE SCALE GENOMIC DNA]</scope>
    <source>
        <strain evidence="1 2">NBC_01413</strain>
    </source>
</reference>
<proteinExistence type="predicted"/>
<name>A0ABZ1N352_9NOCA</name>
<sequence>MVDQAYDLVTSDNAPDGVLRSISLGSYSAAQVAGNVATSYLSLAMPNKVEQDAELALAGMNNTNSPWGRSLIMIDVAERWRDASQLKGVRDALASQDVEK</sequence>
<dbReference type="EMBL" id="CP109527">
    <property type="protein sequence ID" value="WTY34277.1"/>
    <property type="molecule type" value="Genomic_DNA"/>
</dbReference>
<accession>A0ABZ1N352</accession>